<evidence type="ECO:0000256" key="2">
    <source>
        <dbReference type="ARBA" id="ARBA00022741"/>
    </source>
</evidence>
<keyword evidence="3" id="KW-0067">ATP-binding</keyword>
<dbReference type="Pfam" id="PF00004">
    <property type="entry name" value="AAA"/>
    <property type="match status" value="1"/>
</dbReference>
<dbReference type="SUPFAM" id="SSF53756">
    <property type="entry name" value="UDP-Glycosyltransferase/glycogen phosphorylase"/>
    <property type="match status" value="1"/>
</dbReference>
<feature type="domain" description="Cullin N-terminal" evidence="5">
    <location>
        <begin position="7"/>
        <end position="105"/>
    </location>
</feature>
<dbReference type="AlphaFoldDB" id="A0AAD5X068"/>
<evidence type="ECO:0000313" key="6">
    <source>
        <dbReference type="EMBL" id="KAJ3038236.1"/>
    </source>
</evidence>
<keyword evidence="7" id="KW-1185">Reference proteome</keyword>
<evidence type="ECO:0000256" key="3">
    <source>
        <dbReference type="ARBA" id="ARBA00022840"/>
    </source>
</evidence>
<comment type="caution">
    <text evidence="6">The sequence shown here is derived from an EMBL/GenBank/DDBJ whole genome shotgun (WGS) entry which is preliminary data.</text>
</comment>
<evidence type="ECO:0000256" key="1">
    <source>
        <dbReference type="ARBA" id="ARBA00006019"/>
    </source>
</evidence>
<dbReference type="SUPFAM" id="SSF74788">
    <property type="entry name" value="Cullin repeat-like"/>
    <property type="match status" value="1"/>
</dbReference>
<dbReference type="GO" id="GO:0016887">
    <property type="term" value="F:ATP hydrolysis activity"/>
    <property type="evidence" value="ECO:0007669"/>
    <property type="project" value="InterPro"/>
</dbReference>
<dbReference type="InterPro" id="IPR016159">
    <property type="entry name" value="Cullin_repeat-like_dom_sf"/>
</dbReference>
<comment type="similarity">
    <text evidence="1">Belongs to the cullin family.</text>
</comment>
<accession>A0AAD5X068</accession>
<evidence type="ECO:0000313" key="7">
    <source>
        <dbReference type="Proteomes" id="UP001212841"/>
    </source>
</evidence>
<dbReference type="GO" id="GO:0006511">
    <property type="term" value="P:ubiquitin-dependent protein catabolic process"/>
    <property type="evidence" value="ECO:0007669"/>
    <property type="project" value="InterPro"/>
</dbReference>
<feature type="non-terminal residue" evidence="6">
    <location>
        <position position="1"/>
    </location>
</feature>
<organism evidence="6 7">
    <name type="scientific">Rhizophlyctis rosea</name>
    <dbReference type="NCBI Taxonomy" id="64517"/>
    <lineage>
        <taxon>Eukaryota</taxon>
        <taxon>Fungi</taxon>
        <taxon>Fungi incertae sedis</taxon>
        <taxon>Chytridiomycota</taxon>
        <taxon>Chytridiomycota incertae sedis</taxon>
        <taxon>Chytridiomycetes</taxon>
        <taxon>Rhizophlyctidales</taxon>
        <taxon>Rhizophlyctidaceae</taxon>
        <taxon>Rhizophlyctis</taxon>
    </lineage>
</organism>
<feature type="non-terminal residue" evidence="6">
    <location>
        <position position="331"/>
    </location>
</feature>
<dbReference type="GO" id="GO:0000502">
    <property type="term" value="C:proteasome complex"/>
    <property type="evidence" value="ECO:0007669"/>
    <property type="project" value="UniProtKB-KW"/>
</dbReference>
<dbReference type="Gene3D" id="1.20.1310.10">
    <property type="entry name" value="Cullin Repeats"/>
    <property type="match status" value="1"/>
</dbReference>
<name>A0AAD5X068_9FUNG</name>
<gene>
    <name evidence="6" type="primary">RPT2_1</name>
    <name evidence="6" type="ORF">HK097_003232</name>
</gene>
<dbReference type="InterPro" id="IPR001373">
    <property type="entry name" value="Cullin_N"/>
</dbReference>
<dbReference type="Gene3D" id="3.40.50.300">
    <property type="entry name" value="P-loop containing nucleotide triphosphate hydrolases"/>
    <property type="match status" value="1"/>
</dbReference>
<feature type="domain" description="ATPase AAA-type core" evidence="4">
    <location>
        <begin position="197"/>
        <end position="252"/>
    </location>
</feature>
<dbReference type="PANTHER" id="PTHR23073">
    <property type="entry name" value="26S PROTEASOME REGULATORY SUBUNIT"/>
    <property type="match status" value="1"/>
</dbReference>
<keyword evidence="2" id="KW-0547">Nucleotide-binding</keyword>
<reference evidence="6" key="1">
    <citation type="submission" date="2020-05" db="EMBL/GenBank/DDBJ databases">
        <title>Phylogenomic resolution of chytrid fungi.</title>
        <authorList>
            <person name="Stajich J.E."/>
            <person name="Amses K."/>
            <person name="Simmons R."/>
            <person name="Seto K."/>
            <person name="Myers J."/>
            <person name="Bonds A."/>
            <person name="Quandt C.A."/>
            <person name="Barry K."/>
            <person name="Liu P."/>
            <person name="Grigoriev I."/>
            <person name="Longcore J.E."/>
            <person name="James T.Y."/>
        </authorList>
    </citation>
    <scope>NUCLEOTIDE SEQUENCE</scope>
    <source>
        <strain evidence="6">JEL0318</strain>
    </source>
</reference>
<dbReference type="Pfam" id="PF00888">
    <property type="entry name" value="Cullin"/>
    <property type="match status" value="1"/>
</dbReference>
<evidence type="ECO:0000259" key="5">
    <source>
        <dbReference type="Pfam" id="PF00888"/>
    </source>
</evidence>
<protein>
    <submittedName>
        <fullName evidence="6">ATPase of 26S proteasome regulatory subunit 4</fullName>
    </submittedName>
</protein>
<sequence>DHLEGGRAEAANQNDEQLIVLYTKHWPRYITASTLVHHTFRYLNRRWVEREIDEGHKQIYDIYMLSLVSWREHMFRGTERNVIAAALHQFERQRNGKTIDTRLMHVGSLEELIDDDHAIISAAPDRNTMSALVIWQLVMPVRERDELEKAPTESCADVGGLDQQIQEIKLPLTHAELYEELGIQPPKGDILYGSPEMANQTSATFLRIVGLKLIQKYIGDGLKLVKELFRVAGVKAPLIVFIDEVEAVGTKRSISTVPRTLNASLKFPIGSTLDNARLNLNVKPSCQKTLTDVGFRLEDFIHEEVDAAFRIGGPDRFAACFMDSLATLGHP</sequence>
<dbReference type="EMBL" id="JADGJD010001750">
    <property type="protein sequence ID" value="KAJ3038236.1"/>
    <property type="molecule type" value="Genomic_DNA"/>
</dbReference>
<evidence type="ECO:0000259" key="4">
    <source>
        <dbReference type="Pfam" id="PF00004"/>
    </source>
</evidence>
<keyword evidence="6" id="KW-0647">Proteasome</keyword>
<dbReference type="InterPro" id="IPR027417">
    <property type="entry name" value="P-loop_NTPase"/>
</dbReference>
<dbReference type="InterPro" id="IPR050221">
    <property type="entry name" value="26S_Proteasome_ATPase"/>
</dbReference>
<dbReference type="GO" id="GO:0031625">
    <property type="term" value="F:ubiquitin protein ligase binding"/>
    <property type="evidence" value="ECO:0007669"/>
    <property type="project" value="InterPro"/>
</dbReference>
<dbReference type="InterPro" id="IPR003959">
    <property type="entry name" value="ATPase_AAA_core"/>
</dbReference>
<dbReference type="SUPFAM" id="SSF52540">
    <property type="entry name" value="P-loop containing nucleoside triphosphate hydrolases"/>
    <property type="match status" value="1"/>
</dbReference>
<dbReference type="Proteomes" id="UP001212841">
    <property type="component" value="Unassembled WGS sequence"/>
</dbReference>
<dbReference type="GO" id="GO:0005524">
    <property type="term" value="F:ATP binding"/>
    <property type="evidence" value="ECO:0007669"/>
    <property type="project" value="UniProtKB-KW"/>
</dbReference>
<proteinExistence type="inferred from homology"/>